<dbReference type="EMBL" id="KE560966">
    <property type="protein sequence ID" value="EPZ34281.1"/>
    <property type="molecule type" value="Genomic_DNA"/>
</dbReference>
<keyword evidence="8" id="KW-0413">Isomerase</keyword>
<reference evidence="8 9" key="1">
    <citation type="journal article" date="2013" name="Curr. Biol.">
        <title>Shared signatures of parasitism and phylogenomics unite Cryptomycota and microsporidia.</title>
        <authorList>
            <person name="James T.Y."/>
            <person name="Pelin A."/>
            <person name="Bonen L."/>
            <person name="Ahrendt S."/>
            <person name="Sain D."/>
            <person name="Corradi N."/>
            <person name="Stajich J.E."/>
        </authorList>
    </citation>
    <scope>NUCLEOTIDE SEQUENCE [LARGE SCALE GENOMIC DNA]</scope>
    <source>
        <strain evidence="8 9">CSF55</strain>
    </source>
</reference>
<dbReference type="STRING" id="988480.A0A075AVC7"/>
<dbReference type="GO" id="GO:0005634">
    <property type="term" value="C:nucleus"/>
    <property type="evidence" value="ECO:0007669"/>
    <property type="project" value="UniProtKB-SubCell"/>
</dbReference>
<keyword evidence="6" id="KW-0539">Nucleus</keyword>
<evidence type="ECO:0000256" key="5">
    <source>
        <dbReference type="ARBA" id="ARBA00022884"/>
    </source>
</evidence>
<dbReference type="PANTHER" id="PTHR21551">
    <property type="entry name" value="TOPOISOMERASE II-ASSOCIATED PROTEIN PAT1"/>
    <property type="match status" value="1"/>
</dbReference>
<comment type="similarity">
    <text evidence="3">Belongs to the PAT1 family.</text>
</comment>
<dbReference type="Proteomes" id="UP000030755">
    <property type="component" value="Unassembled WGS sequence"/>
</dbReference>
<dbReference type="GO" id="GO:0000932">
    <property type="term" value="C:P-body"/>
    <property type="evidence" value="ECO:0007669"/>
    <property type="project" value="UniProtKB-SubCell"/>
</dbReference>
<dbReference type="InterPro" id="IPR039900">
    <property type="entry name" value="Pat1-like"/>
</dbReference>
<dbReference type="OrthoDB" id="74835at2759"/>
<dbReference type="GO" id="GO:0033962">
    <property type="term" value="P:P-body assembly"/>
    <property type="evidence" value="ECO:0007669"/>
    <property type="project" value="TreeGrafter"/>
</dbReference>
<dbReference type="InterPro" id="IPR019167">
    <property type="entry name" value="PAT1_dom"/>
</dbReference>
<dbReference type="GO" id="GO:0000290">
    <property type="term" value="P:deadenylation-dependent decapping of nuclear-transcribed mRNA"/>
    <property type="evidence" value="ECO:0007669"/>
    <property type="project" value="InterPro"/>
</dbReference>
<dbReference type="Pfam" id="PF09770">
    <property type="entry name" value="PAT1"/>
    <property type="match status" value="1"/>
</dbReference>
<keyword evidence="5" id="KW-0694">RNA-binding</keyword>
<dbReference type="GO" id="GO:0003723">
    <property type="term" value="F:RNA binding"/>
    <property type="evidence" value="ECO:0007669"/>
    <property type="project" value="UniProtKB-KW"/>
</dbReference>
<evidence type="ECO:0000313" key="9">
    <source>
        <dbReference type="Proteomes" id="UP000030755"/>
    </source>
</evidence>
<keyword evidence="4" id="KW-0963">Cytoplasm</keyword>
<dbReference type="HOGENOM" id="CLU_533349_0_0_1"/>
<evidence type="ECO:0000256" key="4">
    <source>
        <dbReference type="ARBA" id="ARBA00022490"/>
    </source>
</evidence>
<name>A0A075AVC7_ROZAC</name>
<evidence type="ECO:0000256" key="3">
    <source>
        <dbReference type="ARBA" id="ARBA00009138"/>
    </source>
</evidence>
<dbReference type="PANTHER" id="PTHR21551:SF0">
    <property type="entry name" value="PROTEIN ASSOCIATED WITH TOPO II RELATED-1, ISOFORM A"/>
    <property type="match status" value="1"/>
</dbReference>
<protein>
    <submittedName>
        <fullName evidence="8">Topoisomerase II-associated protein PAT1 domain-containing protein</fullName>
    </submittedName>
</protein>
<evidence type="ECO:0000256" key="2">
    <source>
        <dbReference type="ARBA" id="ARBA00004201"/>
    </source>
</evidence>
<organism evidence="8 9">
    <name type="scientific">Rozella allomycis (strain CSF55)</name>
    <dbReference type="NCBI Taxonomy" id="988480"/>
    <lineage>
        <taxon>Eukaryota</taxon>
        <taxon>Fungi</taxon>
        <taxon>Fungi incertae sedis</taxon>
        <taxon>Cryptomycota</taxon>
        <taxon>Cryptomycota incertae sedis</taxon>
        <taxon>Rozella</taxon>
    </lineage>
</organism>
<feature type="domain" description="mRNA decay factor PAT1" evidence="7">
    <location>
        <begin position="188"/>
        <end position="506"/>
    </location>
</feature>
<evidence type="ECO:0000313" key="8">
    <source>
        <dbReference type="EMBL" id="EPZ34281.1"/>
    </source>
</evidence>
<comment type="subcellular location">
    <subcellularLocation>
        <location evidence="2">Cytoplasm</location>
        <location evidence="2">P-body</location>
    </subcellularLocation>
    <subcellularLocation>
        <location evidence="1">Nucleus</location>
    </subcellularLocation>
</comment>
<dbReference type="AlphaFoldDB" id="A0A075AVC7"/>
<proteinExistence type="inferred from homology"/>
<gene>
    <name evidence="8" type="ORF">O9G_003001</name>
</gene>
<evidence type="ECO:0000256" key="6">
    <source>
        <dbReference type="ARBA" id="ARBA00023242"/>
    </source>
</evidence>
<dbReference type="GO" id="GO:0016853">
    <property type="term" value="F:isomerase activity"/>
    <property type="evidence" value="ECO:0007669"/>
    <property type="project" value="UniProtKB-KW"/>
</dbReference>
<accession>A0A075AVC7</accession>
<keyword evidence="9" id="KW-1185">Reference proteome</keyword>
<evidence type="ECO:0000259" key="7">
    <source>
        <dbReference type="Pfam" id="PF09770"/>
    </source>
</evidence>
<sequence length="511" mass="58396">MSDSEDSLNDETFGDINIQGEFDFSGATKNFVESYSVPIKETVTSKSVTPSGIKKKVLTLEELEASFMKTAVESDTQVQQGRVLERLPEAFLLPSKNDSLLEPLQSKPLKNDPYAGLMTKEDIAYISKMQIKHMAGENNEIDDYYYEHYRKKQDAKETRYLPVPLVQHKKKGKVTNCNIHNTKKIVTKEGALGKIALNSIRNPKQQLTIEKKQGDNSGETNTQTKIQASRKMQKQILRLIEDGFSILLECSESKEKEMDLSFVERQAQNEEIREKVLKYMKKILFEEVGDSFHIPVLIQVLNHTKGKRLLKKLISYLDNVSKCQLLDIFIRYFEYIDVVSPFAGHEEIEVFVQSLLMPMAEFVNEIEMSRLLSWLNILVDKTSFLKIAMSKAGLVLLCVFVSRGDFLKSSDEKNTYTLEAHEFRESVVGRLYKILESRFLDLFPAPTESAFYVWQFLSLLVTAISTDQRHALVLGVRERVLSTVQSNNPTFIQDLNIFLNPLGLDASQLTQ</sequence>
<evidence type="ECO:0000256" key="1">
    <source>
        <dbReference type="ARBA" id="ARBA00004123"/>
    </source>
</evidence>